<name>C7NSJ1_HALUD</name>
<proteinExistence type="predicted"/>
<evidence type="ECO:0000256" key="1">
    <source>
        <dbReference type="SAM" id="MobiDB-lite"/>
    </source>
</evidence>
<dbReference type="HOGENOM" id="CLU_341502_0_0_2"/>
<dbReference type="OrthoDB" id="269397at2157"/>
<dbReference type="PROSITE" id="PS51257">
    <property type="entry name" value="PROKAR_LIPOPROTEIN"/>
    <property type="match status" value="1"/>
</dbReference>
<dbReference type="RefSeq" id="WP_015790669.1">
    <property type="nucleotide sequence ID" value="NC_013158.1"/>
</dbReference>
<dbReference type="InterPro" id="IPR006311">
    <property type="entry name" value="TAT_signal"/>
</dbReference>
<gene>
    <name evidence="2" type="ordered locus">Huta_2946</name>
</gene>
<feature type="region of interest" description="Disordered" evidence="1">
    <location>
        <begin position="20"/>
        <end position="64"/>
    </location>
</feature>
<dbReference type="PROSITE" id="PS51318">
    <property type="entry name" value="TAT"/>
    <property type="match status" value="1"/>
</dbReference>
<keyword evidence="3" id="KW-1185">Reference proteome</keyword>
<evidence type="ECO:0000313" key="2">
    <source>
        <dbReference type="EMBL" id="ACV13107.1"/>
    </source>
</evidence>
<protein>
    <submittedName>
        <fullName evidence="2">Uncharacterized protein</fullName>
    </submittedName>
</protein>
<dbReference type="KEGG" id="hut:Huta_2946"/>
<dbReference type="GeneID" id="8385255"/>
<reference evidence="2 3" key="1">
    <citation type="journal article" date="2009" name="Stand. Genomic Sci.">
        <title>Complete genome sequence of Halorhabdus utahensis type strain (AX-2).</title>
        <authorList>
            <person name="Anderson I."/>
            <person name="Tindall B.J."/>
            <person name="Pomrenke H."/>
            <person name="Goker M."/>
            <person name="Lapidus A."/>
            <person name="Nolan M."/>
            <person name="Copeland A."/>
            <person name="Glavina Del Rio T."/>
            <person name="Chen F."/>
            <person name="Tice H."/>
            <person name="Cheng J.F."/>
            <person name="Lucas S."/>
            <person name="Chertkov O."/>
            <person name="Bruce D."/>
            <person name="Brettin T."/>
            <person name="Detter J.C."/>
            <person name="Han C."/>
            <person name="Goodwin L."/>
            <person name="Land M."/>
            <person name="Hauser L."/>
            <person name="Chang Y.J."/>
            <person name="Jeffries C.D."/>
            <person name="Pitluck S."/>
            <person name="Pati A."/>
            <person name="Mavromatis K."/>
            <person name="Ivanova N."/>
            <person name="Ovchinnikova G."/>
            <person name="Chen A."/>
            <person name="Palaniappan K."/>
            <person name="Chain P."/>
            <person name="Rohde M."/>
            <person name="Bristow J."/>
            <person name="Eisen J.A."/>
            <person name="Markowitz V."/>
            <person name="Hugenholtz P."/>
            <person name="Kyrpides N.C."/>
            <person name="Klenk H.P."/>
        </authorList>
    </citation>
    <scope>NUCLEOTIDE SEQUENCE [LARGE SCALE GENOMIC DNA]</scope>
    <source>
        <strain evidence="3">DSM 12940 / JCM 11049 / AX-2</strain>
    </source>
</reference>
<evidence type="ECO:0000313" key="3">
    <source>
        <dbReference type="Proteomes" id="UP000002071"/>
    </source>
</evidence>
<dbReference type="EMBL" id="CP001687">
    <property type="protein sequence ID" value="ACV13107.1"/>
    <property type="molecule type" value="Genomic_DNA"/>
</dbReference>
<dbReference type="eggNOG" id="arCOG09132">
    <property type="taxonomic scope" value="Archaea"/>
</dbReference>
<feature type="region of interest" description="Disordered" evidence="1">
    <location>
        <begin position="77"/>
        <end position="103"/>
    </location>
</feature>
<sequence>MVDLTRRRLLAGVTTTALAGCMDAAEPSEAPPASTPDETDSQTSTDEPTPTATDTPTPEADEISLPEDLVAVLDPLPESVDGTSVSRIRSTAPSPDNDESFNRLPAFGSVSQIGLELDEIDRAAAARYGDYQTQIVTMVGSFDAEKPTLPEDVPIEQLHREDGRLIVAMDDTKDGWKNGVTAATEAADDGELPLSEDARLALSQVSESAVIQLLPSIPADETGQLDGVNTDVIEAFAFGGDRLDPMTARISITVVYTEQSDFDTGEFRTLAKNVGTGNTDDMTVERDGRVGIGTLTVQAPSQEIRERSPDPSLSVEYDQEAGSAEIHNFGEEPLETESLTLSVDDEPVENAWNGEPMQPGSSIAVDADPLSVVMVEWTDPQNAEYEQIVFHEVLSRGVTFENEYDIESKTLTMTYTGSEPIERTDRVEINHWEGAEDRFGSGEETTEPLADRYEQLTRGDEITIEGVTFGDRVTLMATYSYERGSTSGSMSSSVHTFRARIPGRFRLESGETPTLTYYGRETRDPANFRVTVDGEELSNGFTEKYDTLEPEDTLEIKAEPSEEVVVEWVGEGGPAEALSEYVEPPASFELRRTTNGFEIVYGGEEPYDADAFAIRTGDGEFDPIFAAEYDTLEKGDSVAVELDQLGTINLYWMEPDEPTTYTWLHVRDMLQFELDGSSLVFTGRGKWPAEEVSVTVDDESISGFTGTITNGDSIDLSAETGSTVGVQWTGADNPTTVFSETIHPPLEFTFEYDEGDESLTITSNTAAKLDPSKLVVVVLRDEDRPEYPDAWADAYDVVESGDSITLSVSAIEGVAVEHESWNVYVHEDLE</sequence>
<feature type="compositionally biased region" description="Low complexity" evidence="1">
    <location>
        <begin position="45"/>
        <end position="58"/>
    </location>
</feature>
<organism evidence="2 3">
    <name type="scientific">Halorhabdus utahensis (strain DSM 12940 / JCM 11049 / AX-2)</name>
    <dbReference type="NCBI Taxonomy" id="519442"/>
    <lineage>
        <taxon>Archaea</taxon>
        <taxon>Methanobacteriati</taxon>
        <taxon>Methanobacteriota</taxon>
        <taxon>Stenosarchaea group</taxon>
        <taxon>Halobacteria</taxon>
        <taxon>Halobacteriales</taxon>
        <taxon>Haloarculaceae</taxon>
        <taxon>Halorhabdus</taxon>
    </lineage>
</organism>
<accession>C7NSJ1</accession>
<feature type="compositionally biased region" description="Polar residues" evidence="1">
    <location>
        <begin position="81"/>
        <end position="94"/>
    </location>
</feature>
<dbReference type="Proteomes" id="UP000002071">
    <property type="component" value="Chromosome"/>
</dbReference>
<dbReference type="AlphaFoldDB" id="C7NSJ1"/>